<dbReference type="Proteomes" id="UP000008225">
    <property type="component" value="Chromosome 13"/>
</dbReference>
<reference evidence="1" key="3">
    <citation type="submission" date="2025-09" db="UniProtKB">
        <authorList>
            <consortium name="Ensembl"/>
        </authorList>
    </citation>
    <scope>IDENTIFICATION</scope>
</reference>
<dbReference type="PANTHER" id="PTHR46254:SF6">
    <property type="entry name" value="HIGH MOBILITY GROUP AT-HOOK 2"/>
    <property type="match status" value="1"/>
</dbReference>
<reference evidence="1" key="2">
    <citation type="submission" date="2025-08" db="UniProtKB">
        <authorList>
            <consortium name="Ensembl"/>
        </authorList>
    </citation>
    <scope>IDENTIFICATION</scope>
</reference>
<protein>
    <submittedName>
        <fullName evidence="1">Uncharacterized protein</fullName>
    </submittedName>
</protein>
<dbReference type="GeneTree" id="ENSGT00940000161627"/>
<reference evidence="1 2" key="1">
    <citation type="submission" date="2009-03" db="EMBL/GenBank/DDBJ databases">
        <authorList>
            <person name="Warren W."/>
            <person name="Ye L."/>
            <person name="Minx P."/>
            <person name="Worley K."/>
            <person name="Gibbs R."/>
            <person name="Wilson R.K."/>
        </authorList>
    </citation>
    <scope>NUCLEOTIDE SEQUENCE [LARGE SCALE GENOMIC DNA]</scope>
</reference>
<accession>A0A8I3X551</accession>
<evidence type="ECO:0000313" key="2">
    <source>
        <dbReference type="Proteomes" id="UP000008225"/>
    </source>
</evidence>
<dbReference type="PANTHER" id="PTHR46254">
    <property type="entry name" value="PROTEIN GVQW1-RELATED"/>
    <property type="match status" value="1"/>
</dbReference>
<dbReference type="Ensembl" id="ENSCJAT00000133954.1">
    <property type="protein sequence ID" value="ENSCJAP00000087918.1"/>
    <property type="gene ID" value="ENSCJAG00000076019.1"/>
</dbReference>
<organism evidence="1 2">
    <name type="scientific">Callithrix jacchus</name>
    <name type="common">White-tufted-ear marmoset</name>
    <name type="synonym">Simia Jacchus</name>
    <dbReference type="NCBI Taxonomy" id="9483"/>
    <lineage>
        <taxon>Eukaryota</taxon>
        <taxon>Metazoa</taxon>
        <taxon>Chordata</taxon>
        <taxon>Craniata</taxon>
        <taxon>Vertebrata</taxon>
        <taxon>Euteleostomi</taxon>
        <taxon>Mammalia</taxon>
        <taxon>Eutheria</taxon>
        <taxon>Euarchontoglires</taxon>
        <taxon>Primates</taxon>
        <taxon>Haplorrhini</taxon>
        <taxon>Platyrrhini</taxon>
        <taxon>Cebidae</taxon>
        <taxon>Callitrichinae</taxon>
        <taxon>Callithrix</taxon>
        <taxon>Callithrix</taxon>
    </lineage>
</organism>
<dbReference type="AlphaFoldDB" id="A0A8I3X551"/>
<evidence type="ECO:0000313" key="1">
    <source>
        <dbReference type="Ensembl" id="ENSCJAP00000087918.1"/>
    </source>
</evidence>
<proteinExistence type="predicted"/>
<name>A0A8I3X551_CALJA</name>
<keyword evidence="2" id="KW-1185">Reference proteome</keyword>
<sequence length="93" mass="10458">SQLLGRLRQENHLNLGGRGCSESRLCHCTPAWSHLVTRCQAGVQWHDLSSLQPPPPGFRQFSCLSLPSSWDYRHAPPRPANFFCIFSRDGVSP</sequence>